<dbReference type="EMBL" id="AXCJ01000001">
    <property type="protein sequence ID" value="ETO91648.1"/>
    <property type="molecule type" value="Genomic_DNA"/>
</dbReference>
<reference evidence="1 2" key="1">
    <citation type="journal article" date="2013" name="PLoS ONE">
        <title>Bacterial endosymbiosis in a chordate host: long-term co-evolution and conservation of secondary metabolism.</title>
        <authorList>
            <person name="Kwan J.C."/>
            <person name="Schmidt E.W."/>
        </authorList>
    </citation>
    <scope>NUCLEOTIDE SEQUENCE [LARGE SCALE GENOMIC DNA]</scope>
    <source>
        <strain evidence="2">L6</strain>
    </source>
</reference>
<evidence type="ECO:0000313" key="1">
    <source>
        <dbReference type="EMBL" id="ETO91648.1"/>
    </source>
</evidence>
<keyword evidence="2" id="KW-1185">Reference proteome</keyword>
<dbReference type="Proteomes" id="UP000018951">
    <property type="component" value="Unassembled WGS sequence"/>
</dbReference>
<accession>W2V2I0</accession>
<evidence type="ECO:0000313" key="2">
    <source>
        <dbReference type="Proteomes" id="UP000018951"/>
    </source>
</evidence>
<dbReference type="AlphaFoldDB" id="W2V2I0"/>
<comment type="caution">
    <text evidence="1">The sequence shown here is derived from an EMBL/GenBank/DDBJ whole genome shotgun (WGS) entry which is preliminary data.</text>
</comment>
<gene>
    <name evidence="1" type="ORF">P857_818</name>
</gene>
<name>W2V2I0_9RICK</name>
<organism evidence="1 2">
    <name type="scientific">Candidatus Xenolissoclinum pacificiensis L6</name>
    <dbReference type="NCBI Taxonomy" id="1401685"/>
    <lineage>
        <taxon>Bacteria</taxon>
        <taxon>Pseudomonadati</taxon>
        <taxon>Pseudomonadota</taxon>
        <taxon>Alphaproteobacteria</taxon>
        <taxon>Rickettsiales</taxon>
        <taxon>Anaplasmataceae</taxon>
        <taxon>Candidatus Xenolissoclinum</taxon>
    </lineage>
</organism>
<protein>
    <submittedName>
        <fullName evidence="1">Uncharacterized protein</fullName>
    </submittedName>
</protein>
<proteinExistence type="predicted"/>
<sequence length="37" mass="4291">MKNIIDEKELEISVIEEYSITASDGKLYKKIDINIYA</sequence>